<protein>
    <submittedName>
        <fullName evidence="2">Pimeloyl-ACP methyl ester carboxylesterase</fullName>
    </submittedName>
</protein>
<dbReference type="Gene3D" id="3.40.50.1820">
    <property type="entry name" value="alpha/beta hydrolase"/>
    <property type="match status" value="1"/>
</dbReference>
<evidence type="ECO:0000259" key="1">
    <source>
        <dbReference type="Pfam" id="PF00561"/>
    </source>
</evidence>
<dbReference type="Pfam" id="PF00561">
    <property type="entry name" value="Abhydrolase_1"/>
    <property type="match status" value="1"/>
</dbReference>
<dbReference type="InterPro" id="IPR000073">
    <property type="entry name" value="AB_hydrolase_1"/>
</dbReference>
<proteinExistence type="predicted"/>
<feature type="domain" description="AB hydrolase-1" evidence="1">
    <location>
        <begin position="41"/>
        <end position="278"/>
    </location>
</feature>
<dbReference type="EMBL" id="FOZS01000001">
    <property type="protein sequence ID" value="SFS45602.1"/>
    <property type="molecule type" value="Genomic_DNA"/>
</dbReference>
<gene>
    <name evidence="2" type="ORF">SAMN04488556_0888</name>
</gene>
<organism evidence="2 3">
    <name type="scientific">Halostagnicola kamekurae</name>
    <dbReference type="NCBI Taxonomy" id="619731"/>
    <lineage>
        <taxon>Archaea</taxon>
        <taxon>Methanobacteriati</taxon>
        <taxon>Methanobacteriota</taxon>
        <taxon>Stenosarchaea group</taxon>
        <taxon>Halobacteria</taxon>
        <taxon>Halobacteriales</taxon>
        <taxon>Natrialbaceae</taxon>
        <taxon>Halostagnicola</taxon>
    </lineage>
</organism>
<dbReference type="InterPro" id="IPR029058">
    <property type="entry name" value="AB_hydrolase_fold"/>
</dbReference>
<accession>A0A1I6PZL0</accession>
<keyword evidence="3" id="KW-1185">Reference proteome</keyword>
<sequence length="294" mass="31808">MTSSTRSQRRPSLDQQQMNVVPVDSDRQITYTEYGCPDGVPVVFLHGTPGSRQLGALFEAEAQENGVRVLAPDRPGYGRSSPWPNRSVRDAAEFVTPVLDDADVQTAGLIAFSGGSPYALSIAATQAERINQIDIIAGATPPTASDESPAIQRLLASLATTTPSVLRGLFRGQMWLAERLDPSFVVGQYTANDDAVANAAAEIVKEDFVEAFAHSRNGAVIEFRDTATDWGVDFDEIDVEVRLWHGSNDTNVPIAGARRLEGEIPSAELHVLDDADHLQTLLRSTPHVMEGIDD</sequence>
<dbReference type="InterPro" id="IPR050471">
    <property type="entry name" value="AB_hydrolase"/>
</dbReference>
<dbReference type="PANTHER" id="PTHR43433:SF10">
    <property type="entry name" value="AB HYDROLASE-1 DOMAIN-CONTAINING PROTEIN"/>
    <property type="match status" value="1"/>
</dbReference>
<dbReference type="SUPFAM" id="SSF53474">
    <property type="entry name" value="alpha/beta-Hydrolases"/>
    <property type="match status" value="1"/>
</dbReference>
<evidence type="ECO:0000313" key="3">
    <source>
        <dbReference type="Proteomes" id="UP000199199"/>
    </source>
</evidence>
<evidence type="ECO:0000313" key="2">
    <source>
        <dbReference type="EMBL" id="SFS45602.1"/>
    </source>
</evidence>
<dbReference type="PANTHER" id="PTHR43433">
    <property type="entry name" value="HYDROLASE, ALPHA/BETA FOLD FAMILY PROTEIN"/>
    <property type="match status" value="1"/>
</dbReference>
<dbReference type="AlphaFoldDB" id="A0A1I6PZL0"/>
<name>A0A1I6PZL0_9EURY</name>
<reference evidence="3" key="1">
    <citation type="submission" date="2016-10" db="EMBL/GenBank/DDBJ databases">
        <authorList>
            <person name="Varghese N."/>
            <person name="Submissions S."/>
        </authorList>
    </citation>
    <scope>NUCLEOTIDE SEQUENCE [LARGE SCALE GENOMIC DNA]</scope>
    <source>
        <strain evidence="3">DSM 22427</strain>
    </source>
</reference>
<dbReference type="Proteomes" id="UP000199199">
    <property type="component" value="Unassembled WGS sequence"/>
</dbReference>